<dbReference type="EMBL" id="JBBPBM010000030">
    <property type="protein sequence ID" value="KAK8535477.1"/>
    <property type="molecule type" value="Genomic_DNA"/>
</dbReference>
<organism evidence="1 2">
    <name type="scientific">Hibiscus sabdariffa</name>
    <name type="common">roselle</name>
    <dbReference type="NCBI Taxonomy" id="183260"/>
    <lineage>
        <taxon>Eukaryota</taxon>
        <taxon>Viridiplantae</taxon>
        <taxon>Streptophyta</taxon>
        <taxon>Embryophyta</taxon>
        <taxon>Tracheophyta</taxon>
        <taxon>Spermatophyta</taxon>
        <taxon>Magnoliopsida</taxon>
        <taxon>eudicotyledons</taxon>
        <taxon>Gunneridae</taxon>
        <taxon>Pentapetalae</taxon>
        <taxon>rosids</taxon>
        <taxon>malvids</taxon>
        <taxon>Malvales</taxon>
        <taxon>Malvaceae</taxon>
        <taxon>Malvoideae</taxon>
        <taxon>Hibiscus</taxon>
    </lineage>
</organism>
<evidence type="ECO:0000313" key="1">
    <source>
        <dbReference type="EMBL" id="KAK8535477.1"/>
    </source>
</evidence>
<keyword evidence="2" id="KW-1185">Reference proteome</keyword>
<evidence type="ECO:0000313" key="2">
    <source>
        <dbReference type="Proteomes" id="UP001472677"/>
    </source>
</evidence>
<reference evidence="1 2" key="1">
    <citation type="journal article" date="2024" name="G3 (Bethesda)">
        <title>Genome assembly of Hibiscus sabdariffa L. provides insights into metabolisms of medicinal natural products.</title>
        <authorList>
            <person name="Kim T."/>
        </authorList>
    </citation>
    <scope>NUCLEOTIDE SEQUENCE [LARGE SCALE GENOMIC DNA]</scope>
    <source>
        <strain evidence="1">TK-2024</strain>
        <tissue evidence="1">Old leaves</tissue>
    </source>
</reference>
<protein>
    <submittedName>
        <fullName evidence="1">Uncharacterized protein</fullName>
    </submittedName>
</protein>
<sequence>MKGAHSVVCYMNKSGLNPEAEAEADVFDGVAETQFKEAVFVDGKAAEGSFLHPQTLRLHALVLASSFHFRLTCCLQIPLQFGIWNLEIQIPAPGGFGNIW</sequence>
<gene>
    <name evidence="1" type="ORF">V6N12_056994</name>
</gene>
<dbReference type="Proteomes" id="UP001472677">
    <property type="component" value="Unassembled WGS sequence"/>
</dbReference>
<comment type="caution">
    <text evidence="1">The sequence shown here is derived from an EMBL/GenBank/DDBJ whole genome shotgun (WGS) entry which is preliminary data.</text>
</comment>
<proteinExistence type="predicted"/>
<accession>A0ABR2DDL2</accession>
<name>A0ABR2DDL2_9ROSI</name>